<comment type="similarity">
    <text evidence="2">Belongs to the metallo-beta-lactamase superfamily.</text>
</comment>
<dbReference type="RefSeq" id="WP_264714927.1">
    <property type="nucleotide sequence ID" value="NZ_JAPDNT010000016.1"/>
</dbReference>
<evidence type="ECO:0000256" key="3">
    <source>
        <dbReference type="ARBA" id="ARBA00022723"/>
    </source>
</evidence>
<evidence type="ECO:0000256" key="5">
    <source>
        <dbReference type="ARBA" id="ARBA00022833"/>
    </source>
</evidence>
<dbReference type="SUPFAM" id="SSF56281">
    <property type="entry name" value="Metallo-hydrolase/oxidoreductase"/>
    <property type="match status" value="1"/>
</dbReference>
<dbReference type="InterPro" id="IPR051013">
    <property type="entry name" value="MBL_superfamily_lactonases"/>
</dbReference>
<keyword evidence="4" id="KW-0378">Hydrolase</keyword>
<keyword evidence="5" id="KW-0862">Zinc</keyword>
<evidence type="ECO:0000259" key="6">
    <source>
        <dbReference type="SMART" id="SM00849"/>
    </source>
</evidence>
<dbReference type="EMBL" id="JAPDNT010000016">
    <property type="protein sequence ID" value="MCW3476172.1"/>
    <property type="molecule type" value="Genomic_DNA"/>
</dbReference>
<dbReference type="Gene3D" id="3.60.15.10">
    <property type="entry name" value="Ribonuclease Z/Hydroxyacylglutathione hydrolase-like"/>
    <property type="match status" value="1"/>
</dbReference>
<dbReference type="SMART" id="SM00849">
    <property type="entry name" value="Lactamase_B"/>
    <property type="match status" value="1"/>
</dbReference>
<dbReference type="CDD" id="cd07729">
    <property type="entry name" value="AHL_lactonase_MBL-fold"/>
    <property type="match status" value="1"/>
</dbReference>
<gene>
    <name evidence="7" type="ORF">OL599_16455</name>
</gene>
<dbReference type="Pfam" id="PF00753">
    <property type="entry name" value="Lactamase_B"/>
    <property type="match status" value="1"/>
</dbReference>
<comment type="cofactor">
    <cofactor evidence="1">
        <name>Zn(2+)</name>
        <dbReference type="ChEBI" id="CHEBI:29105"/>
    </cofactor>
</comment>
<evidence type="ECO:0000256" key="4">
    <source>
        <dbReference type="ARBA" id="ARBA00022801"/>
    </source>
</evidence>
<dbReference type="InterPro" id="IPR036866">
    <property type="entry name" value="RibonucZ/Hydroxyglut_hydro"/>
</dbReference>
<feature type="domain" description="Metallo-beta-lactamase" evidence="6">
    <location>
        <begin position="43"/>
        <end position="243"/>
    </location>
</feature>
<comment type="caution">
    <text evidence="7">The sequence shown here is derived from an EMBL/GenBank/DDBJ whole genome shotgun (WGS) entry which is preliminary data.</text>
</comment>
<sequence>MATRATVAPVYEVFALRYAHFADRTQGSNLLFPDDHAAPMPLDFFLWAIRGNGRTIVFDTGFDEASARRRNRTWLRSPIAALRGIGIDPAEVADVVLSHMHWDHAGNWADFPKARFHLQDSEMAYCTGRCMCHEPLRRPFDAEHVATAVRHVFAERVKFHAGSAEIAPGITLHLVGGHSGGLQIMRVPTTRGWVVLASDASHFWVNIRRRIPFVLLHNLERMIEGWVTCEELADGPDHIIPGHDPEVLRRFPKHPGDADTVRLDLPPIA</sequence>
<dbReference type="GO" id="GO:0046872">
    <property type="term" value="F:metal ion binding"/>
    <property type="evidence" value="ECO:0007669"/>
    <property type="project" value="UniProtKB-KW"/>
</dbReference>
<keyword evidence="3" id="KW-0479">Metal-binding</keyword>
<dbReference type="AlphaFoldDB" id="A0AA41YVJ0"/>
<evidence type="ECO:0000313" key="8">
    <source>
        <dbReference type="Proteomes" id="UP001165679"/>
    </source>
</evidence>
<protein>
    <submittedName>
        <fullName evidence="7">N-acyl homoserine lactonase family protein</fullName>
    </submittedName>
</protein>
<proteinExistence type="inferred from homology"/>
<evidence type="ECO:0000256" key="2">
    <source>
        <dbReference type="ARBA" id="ARBA00007749"/>
    </source>
</evidence>
<reference evidence="7" key="2">
    <citation type="submission" date="2022-10" db="EMBL/GenBank/DDBJ databases">
        <authorList>
            <person name="Trinh H.N."/>
        </authorList>
    </citation>
    <scope>NUCLEOTIDE SEQUENCE</scope>
    <source>
        <strain evidence="7">RN2-1</strain>
    </source>
</reference>
<dbReference type="PANTHER" id="PTHR42978:SF7">
    <property type="entry name" value="METALLO-HYDROLASE RV2300C-RELATED"/>
    <property type="match status" value="1"/>
</dbReference>
<keyword evidence="8" id="KW-1185">Reference proteome</keyword>
<name>A0AA41YVJ0_9PROT</name>
<evidence type="ECO:0000256" key="1">
    <source>
        <dbReference type="ARBA" id="ARBA00001947"/>
    </source>
</evidence>
<dbReference type="GO" id="GO:0016787">
    <property type="term" value="F:hydrolase activity"/>
    <property type="evidence" value="ECO:0007669"/>
    <property type="project" value="UniProtKB-KW"/>
</dbReference>
<reference evidence="7" key="1">
    <citation type="submission" date="2022-09" db="EMBL/GenBank/DDBJ databases">
        <title>Rhodovastum sp. nov. RN2-1 isolated from soil in Seongnam, South Korea.</title>
        <authorList>
            <person name="Le N.T."/>
        </authorList>
    </citation>
    <scope>NUCLEOTIDE SEQUENCE</scope>
    <source>
        <strain evidence="7">RN2-1</strain>
    </source>
</reference>
<dbReference type="Proteomes" id="UP001165679">
    <property type="component" value="Unassembled WGS sequence"/>
</dbReference>
<evidence type="ECO:0000313" key="7">
    <source>
        <dbReference type="EMBL" id="MCW3476172.1"/>
    </source>
</evidence>
<organism evidence="7 8">
    <name type="scientific">Limobrevibacterium gyesilva</name>
    <dbReference type="NCBI Taxonomy" id="2991712"/>
    <lineage>
        <taxon>Bacteria</taxon>
        <taxon>Pseudomonadati</taxon>
        <taxon>Pseudomonadota</taxon>
        <taxon>Alphaproteobacteria</taxon>
        <taxon>Acetobacterales</taxon>
        <taxon>Acetobacteraceae</taxon>
        <taxon>Limobrevibacterium</taxon>
    </lineage>
</organism>
<dbReference type="PANTHER" id="PTHR42978">
    <property type="entry name" value="QUORUM-QUENCHING LACTONASE YTNP-RELATED-RELATED"/>
    <property type="match status" value="1"/>
</dbReference>
<accession>A0AA41YVJ0</accession>
<dbReference type="InterPro" id="IPR001279">
    <property type="entry name" value="Metallo-B-lactamas"/>
</dbReference>